<proteinExistence type="predicted"/>
<gene>
    <name evidence="1" type="ORF">TIFTF001_054303</name>
</gene>
<evidence type="ECO:0000313" key="2">
    <source>
        <dbReference type="Proteomes" id="UP001187192"/>
    </source>
</evidence>
<sequence length="149" mass="16764">MFTVSRIFPVSSVSSVPAPSGRFSSSSTPVPMCCCQGFCALCTHPIYHLLPRVPFKQMRRRVRVGRRRRAGVRITQYFEFQKSYRRPVNSCPNPTSSTGYSSSGSNSWSSFCLALDCIMCCVGPVLILHFMILPLCCLALHYCRVFEPH</sequence>
<name>A0AA88EEI9_FICCA</name>
<reference evidence="1" key="1">
    <citation type="submission" date="2023-07" db="EMBL/GenBank/DDBJ databases">
        <title>draft genome sequence of fig (Ficus carica).</title>
        <authorList>
            <person name="Takahashi T."/>
            <person name="Nishimura K."/>
        </authorList>
    </citation>
    <scope>NUCLEOTIDE SEQUENCE</scope>
</reference>
<organism evidence="1 2">
    <name type="scientific">Ficus carica</name>
    <name type="common">Common fig</name>
    <dbReference type="NCBI Taxonomy" id="3494"/>
    <lineage>
        <taxon>Eukaryota</taxon>
        <taxon>Viridiplantae</taxon>
        <taxon>Streptophyta</taxon>
        <taxon>Embryophyta</taxon>
        <taxon>Tracheophyta</taxon>
        <taxon>Spermatophyta</taxon>
        <taxon>Magnoliopsida</taxon>
        <taxon>eudicotyledons</taxon>
        <taxon>Gunneridae</taxon>
        <taxon>Pentapetalae</taxon>
        <taxon>rosids</taxon>
        <taxon>fabids</taxon>
        <taxon>Rosales</taxon>
        <taxon>Moraceae</taxon>
        <taxon>Ficeae</taxon>
        <taxon>Ficus</taxon>
    </lineage>
</organism>
<evidence type="ECO:0000313" key="1">
    <source>
        <dbReference type="EMBL" id="GMN73367.1"/>
    </source>
</evidence>
<dbReference type="Proteomes" id="UP001187192">
    <property type="component" value="Unassembled WGS sequence"/>
</dbReference>
<comment type="caution">
    <text evidence="1">The sequence shown here is derived from an EMBL/GenBank/DDBJ whole genome shotgun (WGS) entry which is preliminary data.</text>
</comment>
<protein>
    <submittedName>
        <fullName evidence="1">Uncharacterized protein</fullName>
    </submittedName>
</protein>
<keyword evidence="2" id="KW-1185">Reference proteome</keyword>
<dbReference type="EMBL" id="BTGU01014350">
    <property type="protein sequence ID" value="GMN73367.1"/>
    <property type="molecule type" value="Genomic_DNA"/>
</dbReference>
<accession>A0AA88EEI9</accession>
<dbReference type="AlphaFoldDB" id="A0AA88EEI9"/>